<dbReference type="InterPro" id="IPR029063">
    <property type="entry name" value="SAM-dependent_MTases_sf"/>
</dbReference>
<evidence type="ECO:0000256" key="2">
    <source>
        <dbReference type="ARBA" id="ARBA00022679"/>
    </source>
</evidence>
<reference evidence="3 4" key="1">
    <citation type="submission" date="2022-10" db="EMBL/GenBank/DDBJ databases">
        <title>Aestuariibacter sp. AA17 isolated from Montipora capitata coral fragment.</title>
        <authorList>
            <person name="Emsley S.A."/>
            <person name="Pfannmuller K.M."/>
            <person name="Loughran R.M."/>
            <person name="Shlafstein M."/>
            <person name="Papke E."/>
            <person name="Saw J.H."/>
            <person name="Ushijima B."/>
            <person name="Videau P."/>
        </authorList>
    </citation>
    <scope>NUCLEOTIDE SEQUENCE [LARGE SCALE GENOMIC DNA]</scope>
    <source>
        <strain evidence="3 4">AA17</strain>
    </source>
</reference>
<keyword evidence="2" id="KW-0808">Transferase</keyword>
<dbReference type="InterPro" id="IPR007072">
    <property type="entry name" value="RNMT_CmcI"/>
</dbReference>
<comment type="caution">
    <text evidence="3">The sequence shown here is derived from an EMBL/GenBank/DDBJ whole genome shotgun (WGS) entry which is preliminary data.</text>
</comment>
<dbReference type="Pfam" id="PF04989">
    <property type="entry name" value="RMNT_CmcI"/>
    <property type="match status" value="1"/>
</dbReference>
<proteinExistence type="predicted"/>
<dbReference type="PANTHER" id="PTHR40048:SF1">
    <property type="entry name" value="RHAMNOSYL O-METHYLTRANSFERASE"/>
    <property type="match status" value="1"/>
</dbReference>
<evidence type="ECO:0000313" key="4">
    <source>
        <dbReference type="Proteomes" id="UP001652504"/>
    </source>
</evidence>
<evidence type="ECO:0000313" key="3">
    <source>
        <dbReference type="EMBL" id="MCV2885428.1"/>
    </source>
</evidence>
<organism evidence="3 4">
    <name type="scientific">Fluctibacter corallii</name>
    <dbReference type="NCBI Taxonomy" id="2984329"/>
    <lineage>
        <taxon>Bacteria</taxon>
        <taxon>Pseudomonadati</taxon>
        <taxon>Pseudomonadota</taxon>
        <taxon>Gammaproteobacteria</taxon>
        <taxon>Alteromonadales</taxon>
        <taxon>Alteromonadaceae</taxon>
        <taxon>Fluctibacter</taxon>
    </lineage>
</organism>
<dbReference type="RefSeq" id="WP_263712720.1">
    <property type="nucleotide sequence ID" value="NZ_JAOWKX010000006.1"/>
</dbReference>
<dbReference type="PANTHER" id="PTHR40048">
    <property type="entry name" value="RHAMNOSYL O-METHYLTRANSFERASE"/>
    <property type="match status" value="1"/>
</dbReference>
<accession>A0ABT3A9T1</accession>
<keyword evidence="1" id="KW-0489">Methyltransferase</keyword>
<dbReference type="SUPFAM" id="SSF53335">
    <property type="entry name" value="S-adenosyl-L-methionine-dependent methyltransferases"/>
    <property type="match status" value="1"/>
</dbReference>
<name>A0ABT3A9T1_9ALTE</name>
<evidence type="ECO:0000256" key="1">
    <source>
        <dbReference type="ARBA" id="ARBA00022603"/>
    </source>
</evidence>
<sequence>MKIKSLNIDFESDSVTAVTDDKTMTVGIGTEEGFKLISKAMLRTGWDNKYVYSFSWLGRPIIQLPDDMIRIQELIYQIKPDVIIETGVAHGGSLVFYASIMKAIGKGKVIGVDVEIRPHNRHAIESHELFEMITLIEGDSIADATISSVKQQIESDQTVLIFLDAKHTKDHVLAELDAYSPLVSKNSYIVAMDGIMKDVVGAPRASDDWSWNNPYEAAKEFCSLHDEFTLEEPEFPFNEGTINQRYLTYWPGAFIKRLNG</sequence>
<gene>
    <name evidence="3" type="ORF">OE749_12055</name>
</gene>
<dbReference type="EMBL" id="JAOWKX010000006">
    <property type="protein sequence ID" value="MCV2885428.1"/>
    <property type="molecule type" value="Genomic_DNA"/>
</dbReference>
<protein>
    <submittedName>
        <fullName evidence="3">Cephalosporin hydroxylase family protein</fullName>
    </submittedName>
</protein>
<dbReference type="Proteomes" id="UP001652504">
    <property type="component" value="Unassembled WGS sequence"/>
</dbReference>
<dbReference type="Gene3D" id="3.40.50.150">
    <property type="entry name" value="Vaccinia Virus protein VP39"/>
    <property type="match status" value="1"/>
</dbReference>
<keyword evidence="4" id="KW-1185">Reference proteome</keyword>